<sequence>MCSCYGGRLIPPPQCASTPIKPSLSQQYHRTSSQSPPTPSTVAMPDNIEMFELSDEQHEDFHEREKLCNEVKPSLKTPLSPVAHVTPSGFKVPRSMDKTLAREKEKSAASNDDETPIRPRQPPRRIKSASSCNGGIIPATNENFDSIANSSEALATTSKKRRIDAIGNNTPFDNESSQWCSNGPLPANTSTTTHTPCHSLTPVKTPAHFSPPQHGKFSKYARSQRNDVTATLQPSPSSLDFEGRPSQTITIDHSTDIIHQRRSSPLSSPQSHPSPTSKPTSFAPSSNLARKVNDLEATVKARGSRIEHLEAENTRLGQHIDASFVYQASKAKRAISEVNKKVEESHARVDDLQGGEPVPGGAYGGPRMTWLGRQDSYFGGMLGSNGSGEGVDGGDRCEHEGRPYGMCPRKKCLRMAGRGGAVGELCLLISDDGDRRV</sequence>
<feature type="region of interest" description="Disordered" evidence="1">
    <location>
        <begin position="165"/>
        <end position="218"/>
    </location>
</feature>
<feature type="compositionally biased region" description="Polar residues" evidence="1">
    <location>
        <begin position="167"/>
        <end position="198"/>
    </location>
</feature>
<proteinExistence type="predicted"/>
<organism evidence="2 3">
    <name type="scientific">Dothistroma septosporum (strain NZE10 / CBS 128990)</name>
    <name type="common">Red band needle blight fungus</name>
    <name type="synonym">Mycosphaerella pini</name>
    <dbReference type="NCBI Taxonomy" id="675120"/>
    <lineage>
        <taxon>Eukaryota</taxon>
        <taxon>Fungi</taxon>
        <taxon>Dikarya</taxon>
        <taxon>Ascomycota</taxon>
        <taxon>Pezizomycotina</taxon>
        <taxon>Dothideomycetes</taxon>
        <taxon>Dothideomycetidae</taxon>
        <taxon>Mycosphaerellales</taxon>
        <taxon>Mycosphaerellaceae</taxon>
        <taxon>Dothistroma</taxon>
    </lineage>
</organism>
<feature type="region of interest" description="Disordered" evidence="1">
    <location>
        <begin position="251"/>
        <end position="289"/>
    </location>
</feature>
<dbReference type="OrthoDB" id="10654230at2759"/>
<evidence type="ECO:0000256" key="1">
    <source>
        <dbReference type="SAM" id="MobiDB-lite"/>
    </source>
</evidence>
<evidence type="ECO:0000313" key="3">
    <source>
        <dbReference type="Proteomes" id="UP000016933"/>
    </source>
</evidence>
<feature type="compositionally biased region" description="Low complexity" evidence="1">
    <location>
        <begin position="263"/>
        <end position="281"/>
    </location>
</feature>
<dbReference type="AlphaFoldDB" id="M2YML0"/>
<dbReference type="EMBL" id="KB446540">
    <property type="protein sequence ID" value="EME43170.1"/>
    <property type="molecule type" value="Genomic_DNA"/>
</dbReference>
<feature type="region of interest" description="Disordered" evidence="1">
    <location>
        <begin position="79"/>
        <end position="134"/>
    </location>
</feature>
<feature type="region of interest" description="Disordered" evidence="1">
    <location>
        <begin position="16"/>
        <end position="44"/>
    </location>
</feature>
<name>M2YML0_DOTSN</name>
<accession>M2YML0</accession>
<gene>
    <name evidence="2" type="ORF">DOTSEDRAFT_80660</name>
</gene>
<protein>
    <submittedName>
        <fullName evidence="2">Uncharacterized protein</fullName>
    </submittedName>
</protein>
<feature type="compositionally biased region" description="Basic and acidic residues" evidence="1">
    <location>
        <begin position="94"/>
        <end position="107"/>
    </location>
</feature>
<dbReference type="OMA" id="SRESENW"/>
<evidence type="ECO:0000313" key="2">
    <source>
        <dbReference type="EMBL" id="EME43170.1"/>
    </source>
</evidence>
<dbReference type="HOGENOM" id="CLU_627030_0_0_1"/>
<keyword evidence="3" id="KW-1185">Reference proteome</keyword>
<reference evidence="2 3" key="2">
    <citation type="journal article" date="2012" name="PLoS Pathog.">
        <title>Diverse lifestyles and strategies of plant pathogenesis encoded in the genomes of eighteen Dothideomycetes fungi.</title>
        <authorList>
            <person name="Ohm R.A."/>
            <person name="Feau N."/>
            <person name="Henrissat B."/>
            <person name="Schoch C.L."/>
            <person name="Horwitz B.A."/>
            <person name="Barry K.W."/>
            <person name="Condon B.J."/>
            <person name="Copeland A.C."/>
            <person name="Dhillon B."/>
            <person name="Glaser F."/>
            <person name="Hesse C.N."/>
            <person name="Kosti I."/>
            <person name="LaButti K."/>
            <person name="Lindquist E.A."/>
            <person name="Lucas S."/>
            <person name="Salamov A.A."/>
            <person name="Bradshaw R.E."/>
            <person name="Ciuffetti L."/>
            <person name="Hamelin R.C."/>
            <person name="Kema G.H.J."/>
            <person name="Lawrence C."/>
            <person name="Scott J.A."/>
            <person name="Spatafora J.W."/>
            <person name="Turgeon B.G."/>
            <person name="de Wit P.J.G.M."/>
            <person name="Zhong S."/>
            <person name="Goodwin S.B."/>
            <person name="Grigoriev I.V."/>
        </authorList>
    </citation>
    <scope>NUCLEOTIDE SEQUENCE [LARGE SCALE GENOMIC DNA]</scope>
    <source>
        <strain evidence="3">NZE10 / CBS 128990</strain>
    </source>
</reference>
<reference evidence="3" key="1">
    <citation type="journal article" date="2012" name="PLoS Genet.">
        <title>The genomes of the fungal plant pathogens Cladosporium fulvum and Dothistroma septosporum reveal adaptation to different hosts and lifestyles but also signatures of common ancestry.</title>
        <authorList>
            <person name="de Wit P.J.G.M."/>
            <person name="van der Burgt A."/>
            <person name="Oekmen B."/>
            <person name="Stergiopoulos I."/>
            <person name="Abd-Elsalam K.A."/>
            <person name="Aerts A.L."/>
            <person name="Bahkali A.H."/>
            <person name="Beenen H.G."/>
            <person name="Chettri P."/>
            <person name="Cox M.P."/>
            <person name="Datema E."/>
            <person name="de Vries R.P."/>
            <person name="Dhillon B."/>
            <person name="Ganley A.R."/>
            <person name="Griffiths S.A."/>
            <person name="Guo Y."/>
            <person name="Hamelin R.C."/>
            <person name="Henrissat B."/>
            <person name="Kabir M.S."/>
            <person name="Jashni M.K."/>
            <person name="Kema G."/>
            <person name="Klaubauf S."/>
            <person name="Lapidus A."/>
            <person name="Levasseur A."/>
            <person name="Lindquist E."/>
            <person name="Mehrabi R."/>
            <person name="Ohm R.A."/>
            <person name="Owen T.J."/>
            <person name="Salamov A."/>
            <person name="Schwelm A."/>
            <person name="Schijlen E."/>
            <person name="Sun H."/>
            <person name="van den Burg H.A."/>
            <person name="van Ham R.C.H.J."/>
            <person name="Zhang S."/>
            <person name="Goodwin S.B."/>
            <person name="Grigoriev I.V."/>
            <person name="Collemare J."/>
            <person name="Bradshaw R.E."/>
        </authorList>
    </citation>
    <scope>NUCLEOTIDE SEQUENCE [LARGE SCALE GENOMIC DNA]</scope>
    <source>
        <strain evidence="3">NZE10 / CBS 128990</strain>
    </source>
</reference>
<dbReference type="Proteomes" id="UP000016933">
    <property type="component" value="Unassembled WGS sequence"/>
</dbReference>